<dbReference type="Pfam" id="PF11716">
    <property type="entry name" value="MDMPI_N"/>
    <property type="match status" value="1"/>
</dbReference>
<dbReference type="GO" id="GO:0016853">
    <property type="term" value="F:isomerase activity"/>
    <property type="evidence" value="ECO:0007669"/>
    <property type="project" value="UniProtKB-KW"/>
</dbReference>
<dbReference type="InterPro" id="IPR024344">
    <property type="entry name" value="MDMPI_metal-binding"/>
</dbReference>
<dbReference type="InterPro" id="IPR017517">
    <property type="entry name" value="Maleyloyr_isom"/>
</dbReference>
<dbReference type="Gene3D" id="1.20.120.450">
    <property type="entry name" value="dinb family like domain"/>
    <property type="match status" value="1"/>
</dbReference>
<keyword evidence="3" id="KW-0413">Isomerase</keyword>
<dbReference type="Gene3D" id="3.30.1050.20">
    <property type="match status" value="1"/>
</dbReference>
<protein>
    <submittedName>
        <fullName evidence="3">Maleylpyruvate isomerase family mycothiol-dependent enzyme</fullName>
    </submittedName>
</protein>
<feature type="domain" description="MDMPI C-terminal" evidence="1">
    <location>
        <begin position="158"/>
        <end position="228"/>
    </location>
</feature>
<evidence type="ECO:0000259" key="1">
    <source>
        <dbReference type="Pfam" id="PF07398"/>
    </source>
</evidence>
<evidence type="ECO:0000259" key="2">
    <source>
        <dbReference type="Pfam" id="PF11716"/>
    </source>
</evidence>
<dbReference type="NCBIfam" id="TIGR03083">
    <property type="entry name" value="maleylpyruvate isomerase family mycothiol-dependent enzyme"/>
    <property type="match status" value="1"/>
</dbReference>
<name>A0ABZ1P3V8_STRVL</name>
<keyword evidence="4" id="KW-1185">Reference proteome</keyword>
<evidence type="ECO:0000313" key="3">
    <source>
        <dbReference type="EMBL" id="WUG98521.1"/>
    </source>
</evidence>
<dbReference type="EMBL" id="CP107906">
    <property type="protein sequence ID" value="WUG98521.1"/>
    <property type="molecule type" value="Genomic_DNA"/>
</dbReference>
<dbReference type="InterPro" id="IPR010872">
    <property type="entry name" value="MDMPI_C-term_domain"/>
</dbReference>
<dbReference type="InterPro" id="IPR036527">
    <property type="entry name" value="SCP2_sterol-bd_dom_sf"/>
</dbReference>
<dbReference type="RefSeq" id="WP_328346419.1">
    <property type="nucleotide sequence ID" value="NZ_CP107906.1"/>
</dbReference>
<proteinExistence type="predicted"/>
<dbReference type="Proteomes" id="UP001341259">
    <property type="component" value="Chromosome"/>
</dbReference>
<dbReference type="SUPFAM" id="SSF109854">
    <property type="entry name" value="DinB/YfiT-like putative metalloenzymes"/>
    <property type="match status" value="1"/>
</dbReference>
<accession>A0ABZ1P3V8</accession>
<sequence>MTDRHDLTVTLPWMREGTALLLGVSDGLTDADLSTPSTLPGWTRAHVIGHVARNAEALGRLAAWARTGVPTPMYADREQRAAEIESSAALPPAVLRQDLTSTAAGLENALEALDPTTWRAEVKSALGRAIPAAEIPWMRVREVWLHAVDLAAGATFADLPAGLVDTLLDDVTGTLSTRPHCPAVRLAPTDREAGWRLGSATAEAPTTAEAPAADLLAWVTGRGVPAAAVALPSWL</sequence>
<dbReference type="SUPFAM" id="SSF55718">
    <property type="entry name" value="SCP-like"/>
    <property type="match status" value="1"/>
</dbReference>
<evidence type="ECO:0000313" key="4">
    <source>
        <dbReference type="Proteomes" id="UP001341259"/>
    </source>
</evidence>
<reference evidence="3 4" key="1">
    <citation type="submission" date="2022-10" db="EMBL/GenBank/DDBJ databases">
        <title>The complete genomes of actinobacterial strains from the NBC collection.</title>
        <authorList>
            <person name="Joergensen T.S."/>
            <person name="Alvarez Arevalo M."/>
            <person name="Sterndorff E.B."/>
            <person name="Faurdal D."/>
            <person name="Vuksanovic O."/>
            <person name="Mourched A.-S."/>
            <person name="Charusanti P."/>
            <person name="Shaw S."/>
            <person name="Blin K."/>
            <person name="Weber T."/>
        </authorList>
    </citation>
    <scope>NUCLEOTIDE SEQUENCE [LARGE SCALE GENOMIC DNA]</scope>
    <source>
        <strain evidence="3 4">NBC_00456</strain>
    </source>
</reference>
<dbReference type="InterPro" id="IPR034660">
    <property type="entry name" value="DinB/YfiT-like"/>
</dbReference>
<organism evidence="3 4">
    <name type="scientific">Streptomyces violaceus</name>
    <name type="common">Streptomyces venezuelae</name>
    <dbReference type="NCBI Taxonomy" id="1936"/>
    <lineage>
        <taxon>Bacteria</taxon>
        <taxon>Bacillati</taxon>
        <taxon>Actinomycetota</taxon>
        <taxon>Actinomycetes</taxon>
        <taxon>Kitasatosporales</taxon>
        <taxon>Streptomycetaceae</taxon>
        <taxon>Streptomyces</taxon>
    </lineage>
</organism>
<gene>
    <name evidence="3" type="ORF">OHB29_39175</name>
</gene>
<dbReference type="Pfam" id="PF07398">
    <property type="entry name" value="MDMPI_C"/>
    <property type="match status" value="1"/>
</dbReference>
<feature type="domain" description="Mycothiol-dependent maleylpyruvate isomerase metal-binding" evidence="2">
    <location>
        <begin position="16"/>
        <end position="151"/>
    </location>
</feature>